<comment type="caution">
    <text evidence="8">The sequence shown here is derived from an EMBL/GenBank/DDBJ whole genome shotgun (WGS) entry which is preliminary data.</text>
</comment>
<dbReference type="RefSeq" id="WP_267150853.1">
    <property type="nucleotide sequence ID" value="NZ_JAPMLT010000002.1"/>
</dbReference>
<name>A0ABT3X0W8_9BACL</name>
<dbReference type="InterPro" id="IPR029510">
    <property type="entry name" value="Ald_DH_CS_GLU"/>
</dbReference>
<evidence type="ECO:0000256" key="4">
    <source>
        <dbReference type="PROSITE-ProRule" id="PRU10007"/>
    </source>
</evidence>
<sequence>MSEVIQYNPATGDVLGTVPEASPDQIRAAMTRARAAFPIWRATPLPERLAFLRKLRLLLVEQAHGIAEEIAAATGKIRGEALSAEVLVVADAIHYYERHAETFLARQRVATPILFFGNRSYIQYQPLGVVGVISPWNFPFQLAMIPVISALIAGNAVLLKPSEVTPFVGTLMERLFKESGFPEGVVQVLHGGRDVGAGLTAARPDKIFFTGSVATGKKIIAAAAEHLIPVDLELGGKDPMIVLADADLDRAVNGALWGAFTNAGQVCMSVERVYVERPIYDEFVRRVTAGARSLRLGEDVGSMTFPPQLALVEEHLRDAVEKGARIECGGTAAKAGTLYFHPTVLTGVDHSMKIMRDETFGPVLPILPFDTVEEAVALANDSEFGLNASVWTSDLAKAERIAAQLVSGNVCINEVISTVANPHLPFGGVKQSGIGSYHGPGGLHTFSHRTSVMLNKGKKKREVNWFPYTAEQERAFHTIIRLLFGTSRRATLADIRNLIGQVLGKDSKDSRPAGQAGPNGKEHTS</sequence>
<dbReference type="InterPro" id="IPR012394">
    <property type="entry name" value="Aldehyde_DH_NAD(P)"/>
</dbReference>
<dbReference type="InterPro" id="IPR016163">
    <property type="entry name" value="Ald_DH_C"/>
</dbReference>
<evidence type="ECO:0000256" key="5">
    <source>
        <dbReference type="RuleBase" id="RU003345"/>
    </source>
</evidence>
<dbReference type="InterPro" id="IPR016161">
    <property type="entry name" value="Ald_DH/histidinol_DH"/>
</dbReference>
<evidence type="ECO:0000313" key="9">
    <source>
        <dbReference type="Proteomes" id="UP001208017"/>
    </source>
</evidence>
<protein>
    <recommendedName>
        <fullName evidence="3">Aldehyde dehydrogenase</fullName>
    </recommendedName>
</protein>
<evidence type="ECO:0000256" key="6">
    <source>
        <dbReference type="SAM" id="MobiDB-lite"/>
    </source>
</evidence>
<dbReference type="Pfam" id="PF00171">
    <property type="entry name" value="Aldedh"/>
    <property type="match status" value="1"/>
</dbReference>
<dbReference type="Gene3D" id="3.40.309.10">
    <property type="entry name" value="Aldehyde Dehydrogenase, Chain A, domain 2"/>
    <property type="match status" value="1"/>
</dbReference>
<evidence type="ECO:0000256" key="2">
    <source>
        <dbReference type="ARBA" id="ARBA00023002"/>
    </source>
</evidence>
<proteinExistence type="inferred from homology"/>
<evidence type="ECO:0000313" key="8">
    <source>
        <dbReference type="EMBL" id="MCX7569618.1"/>
    </source>
</evidence>
<feature type="domain" description="Aldehyde dehydrogenase" evidence="7">
    <location>
        <begin position="6"/>
        <end position="451"/>
    </location>
</feature>
<dbReference type="InterPro" id="IPR015590">
    <property type="entry name" value="Aldehyde_DH_dom"/>
</dbReference>
<keyword evidence="9" id="KW-1185">Reference proteome</keyword>
<dbReference type="SUPFAM" id="SSF53720">
    <property type="entry name" value="ALDH-like"/>
    <property type="match status" value="1"/>
</dbReference>
<reference evidence="8 9" key="1">
    <citation type="submission" date="2022-11" db="EMBL/GenBank/DDBJ databases">
        <title>Study of microbial diversity in lake waters.</title>
        <authorList>
            <person name="Zhang J."/>
        </authorList>
    </citation>
    <scope>NUCLEOTIDE SEQUENCE [LARGE SCALE GENOMIC DNA]</scope>
    <source>
        <strain evidence="8 9">DT12</strain>
    </source>
</reference>
<dbReference type="Gene3D" id="3.40.605.10">
    <property type="entry name" value="Aldehyde Dehydrogenase, Chain A, domain 1"/>
    <property type="match status" value="1"/>
</dbReference>
<gene>
    <name evidence="8" type="ORF">OS242_06550</name>
</gene>
<evidence type="ECO:0000256" key="3">
    <source>
        <dbReference type="PIRNR" id="PIRNR036492"/>
    </source>
</evidence>
<dbReference type="PANTHER" id="PTHR11699">
    <property type="entry name" value="ALDEHYDE DEHYDROGENASE-RELATED"/>
    <property type="match status" value="1"/>
</dbReference>
<dbReference type="EMBL" id="JAPMLT010000002">
    <property type="protein sequence ID" value="MCX7569618.1"/>
    <property type="molecule type" value="Genomic_DNA"/>
</dbReference>
<comment type="similarity">
    <text evidence="1 3 5">Belongs to the aldehyde dehydrogenase family.</text>
</comment>
<keyword evidence="2 3" id="KW-0560">Oxidoreductase</keyword>
<dbReference type="PROSITE" id="PS00687">
    <property type="entry name" value="ALDEHYDE_DEHYDR_GLU"/>
    <property type="match status" value="1"/>
</dbReference>
<dbReference type="CDD" id="cd07099">
    <property type="entry name" value="ALDH_DDALDH"/>
    <property type="match status" value="1"/>
</dbReference>
<dbReference type="PIRSF" id="PIRSF036492">
    <property type="entry name" value="ALDH"/>
    <property type="match status" value="1"/>
</dbReference>
<organism evidence="8 9">
    <name type="scientific">Tumebacillus lacus</name>
    <dbReference type="NCBI Taxonomy" id="2995335"/>
    <lineage>
        <taxon>Bacteria</taxon>
        <taxon>Bacillati</taxon>
        <taxon>Bacillota</taxon>
        <taxon>Bacilli</taxon>
        <taxon>Bacillales</taxon>
        <taxon>Alicyclobacillaceae</taxon>
        <taxon>Tumebacillus</taxon>
    </lineage>
</organism>
<feature type="region of interest" description="Disordered" evidence="6">
    <location>
        <begin position="505"/>
        <end position="525"/>
    </location>
</feature>
<feature type="active site" evidence="4">
    <location>
        <position position="233"/>
    </location>
</feature>
<dbReference type="Proteomes" id="UP001208017">
    <property type="component" value="Unassembled WGS sequence"/>
</dbReference>
<evidence type="ECO:0000256" key="1">
    <source>
        <dbReference type="ARBA" id="ARBA00009986"/>
    </source>
</evidence>
<dbReference type="InterPro" id="IPR016162">
    <property type="entry name" value="Ald_DH_N"/>
</dbReference>
<evidence type="ECO:0000259" key="7">
    <source>
        <dbReference type="Pfam" id="PF00171"/>
    </source>
</evidence>
<accession>A0ABT3X0W8</accession>